<dbReference type="AlphaFoldDB" id="A0A0F8WPP5"/>
<comment type="caution">
    <text evidence="2">The sequence shown here is derived from an EMBL/GenBank/DDBJ whole genome shotgun (WGS) entry which is preliminary data.</text>
</comment>
<protein>
    <recommendedName>
        <fullName evidence="1">Helicase C-terminal domain-containing protein</fullName>
    </recommendedName>
</protein>
<proteinExistence type="predicted"/>
<feature type="non-terminal residue" evidence="2">
    <location>
        <position position="1"/>
    </location>
</feature>
<evidence type="ECO:0000313" key="2">
    <source>
        <dbReference type="EMBL" id="KKK58658.1"/>
    </source>
</evidence>
<dbReference type="SUPFAM" id="SSF52540">
    <property type="entry name" value="P-loop containing nucleoside triphosphate hydrolases"/>
    <property type="match status" value="1"/>
</dbReference>
<accession>A0A0F8WPP5</accession>
<reference evidence="2" key="1">
    <citation type="journal article" date="2015" name="Nature">
        <title>Complex archaea that bridge the gap between prokaryotes and eukaryotes.</title>
        <authorList>
            <person name="Spang A."/>
            <person name="Saw J.H."/>
            <person name="Jorgensen S.L."/>
            <person name="Zaremba-Niedzwiedzka K."/>
            <person name="Martijn J."/>
            <person name="Lind A.E."/>
            <person name="van Eijk R."/>
            <person name="Schleper C."/>
            <person name="Guy L."/>
            <person name="Ettema T.J."/>
        </authorList>
    </citation>
    <scope>NUCLEOTIDE SEQUENCE</scope>
</reference>
<gene>
    <name evidence="2" type="ORF">LCGC14_3042210</name>
</gene>
<evidence type="ECO:0000259" key="1">
    <source>
        <dbReference type="Pfam" id="PF00271"/>
    </source>
</evidence>
<dbReference type="PANTHER" id="PTHR10799">
    <property type="entry name" value="SNF2/RAD54 HELICASE FAMILY"/>
    <property type="match status" value="1"/>
</dbReference>
<dbReference type="Gene3D" id="3.40.50.300">
    <property type="entry name" value="P-loop containing nucleotide triphosphate hydrolases"/>
    <property type="match status" value="1"/>
</dbReference>
<organism evidence="2">
    <name type="scientific">marine sediment metagenome</name>
    <dbReference type="NCBI Taxonomy" id="412755"/>
    <lineage>
        <taxon>unclassified sequences</taxon>
        <taxon>metagenomes</taxon>
        <taxon>ecological metagenomes</taxon>
    </lineage>
</organism>
<dbReference type="InterPro" id="IPR027417">
    <property type="entry name" value="P-loop_NTPase"/>
</dbReference>
<dbReference type="InterPro" id="IPR001650">
    <property type="entry name" value="Helicase_C-like"/>
</dbReference>
<dbReference type="EMBL" id="LAZR01063865">
    <property type="protein sequence ID" value="KKK58658.1"/>
    <property type="molecule type" value="Genomic_DNA"/>
</dbReference>
<dbReference type="Pfam" id="PF00271">
    <property type="entry name" value="Helicase_C"/>
    <property type="match status" value="1"/>
</dbReference>
<sequence>LVVFSFHRAPVEAAGSRPGWACISGAVSASNRTEILAGFQAGAYRGIALTIGAGSEGIDLTYARHSLMVDQDWRYGANEQARKRLHRFGQTRKVLINQLIADHPIDQIVRRLVNRKGAIGAASVEASAVGVRTTNSGTTALEM</sequence>
<feature type="domain" description="Helicase C-terminal" evidence="1">
    <location>
        <begin position="21"/>
        <end position="89"/>
    </location>
</feature>
<name>A0A0F8WPP5_9ZZZZ</name>